<dbReference type="EMBL" id="HBGU01087165">
    <property type="protein sequence ID" value="CAD9556962.1"/>
    <property type="molecule type" value="Transcribed_RNA"/>
</dbReference>
<name>A0A7S2NT92_9EUKA</name>
<sequence>MKVIDENSPASRKRLGGLDFVDFLEALCRLALQKAWPSNDVLAKSDCVDALQYLTKLKVDDPAAHRALMEERAVPWDAEPFLRPAQCIENMVKGLIREVEEGSGAKRLDGKVSIKEARAYRTVKAPPKKVKV</sequence>
<evidence type="ECO:0000313" key="1">
    <source>
        <dbReference type="EMBL" id="CAD9556962.1"/>
    </source>
</evidence>
<protein>
    <submittedName>
        <fullName evidence="1">Uncharacterized protein</fullName>
    </submittedName>
</protein>
<organism evidence="1">
    <name type="scientific">Haptolina brevifila</name>
    <dbReference type="NCBI Taxonomy" id="156173"/>
    <lineage>
        <taxon>Eukaryota</taxon>
        <taxon>Haptista</taxon>
        <taxon>Haptophyta</taxon>
        <taxon>Prymnesiophyceae</taxon>
        <taxon>Prymnesiales</taxon>
        <taxon>Prymnesiaceae</taxon>
        <taxon>Haptolina</taxon>
    </lineage>
</organism>
<gene>
    <name evidence="1" type="ORF">CBRE1094_LOCUS47607</name>
</gene>
<accession>A0A7S2NT92</accession>
<reference evidence="1" key="1">
    <citation type="submission" date="2021-01" db="EMBL/GenBank/DDBJ databases">
        <authorList>
            <person name="Corre E."/>
            <person name="Pelletier E."/>
            <person name="Niang G."/>
            <person name="Scheremetjew M."/>
            <person name="Finn R."/>
            <person name="Kale V."/>
            <person name="Holt S."/>
            <person name="Cochrane G."/>
            <person name="Meng A."/>
            <person name="Brown T."/>
            <person name="Cohen L."/>
        </authorList>
    </citation>
    <scope>NUCLEOTIDE SEQUENCE</scope>
    <source>
        <strain evidence="1">UTEX LB 985</strain>
    </source>
</reference>
<dbReference type="AlphaFoldDB" id="A0A7S2NT92"/>
<proteinExistence type="predicted"/>